<dbReference type="EMBL" id="SLWV01000009">
    <property type="protein sequence ID" value="TCO75189.1"/>
    <property type="molecule type" value="Genomic_DNA"/>
</dbReference>
<keyword evidence="3" id="KW-1185">Reference proteome</keyword>
<accession>A0A4R2KVH5</accession>
<gene>
    <name evidence="2" type="ORF">EV214_10920</name>
</gene>
<evidence type="ECO:0000259" key="1">
    <source>
        <dbReference type="Pfam" id="PF01610"/>
    </source>
</evidence>
<dbReference type="Pfam" id="PF01610">
    <property type="entry name" value="DDE_Tnp_ISL3"/>
    <property type="match status" value="1"/>
</dbReference>
<evidence type="ECO:0000313" key="3">
    <source>
        <dbReference type="Proteomes" id="UP000294919"/>
    </source>
</evidence>
<proteinExistence type="predicted"/>
<name>A0A4R2KVH5_9FIRM</name>
<organism evidence="2 3">
    <name type="scientific">Marinisporobacter balticus</name>
    <dbReference type="NCBI Taxonomy" id="2018667"/>
    <lineage>
        <taxon>Bacteria</taxon>
        <taxon>Bacillati</taxon>
        <taxon>Bacillota</taxon>
        <taxon>Clostridia</taxon>
        <taxon>Peptostreptococcales</taxon>
        <taxon>Thermotaleaceae</taxon>
        <taxon>Marinisporobacter</taxon>
    </lineage>
</organism>
<evidence type="ECO:0000313" key="2">
    <source>
        <dbReference type="EMBL" id="TCO75189.1"/>
    </source>
</evidence>
<reference evidence="2 3" key="1">
    <citation type="submission" date="2019-03" db="EMBL/GenBank/DDBJ databases">
        <title>Genomic Encyclopedia of Type Strains, Phase IV (KMG-IV): sequencing the most valuable type-strain genomes for metagenomic binning, comparative biology and taxonomic classification.</title>
        <authorList>
            <person name="Goeker M."/>
        </authorList>
    </citation>
    <scope>NUCLEOTIDE SEQUENCE [LARGE SCALE GENOMIC DNA]</scope>
    <source>
        <strain evidence="2 3">DSM 102940</strain>
    </source>
</reference>
<protein>
    <submittedName>
        <fullName evidence="2">Transposase</fullName>
    </submittedName>
</protein>
<comment type="caution">
    <text evidence="2">The sequence shown here is derived from an EMBL/GenBank/DDBJ whole genome shotgun (WGS) entry which is preliminary data.</text>
</comment>
<feature type="domain" description="Transposase IS204/IS1001/IS1096/IS1165 DDE" evidence="1">
    <location>
        <begin position="6"/>
        <end position="70"/>
    </location>
</feature>
<dbReference type="OrthoDB" id="1856140at2"/>
<dbReference type="Proteomes" id="UP000294919">
    <property type="component" value="Unassembled WGS sequence"/>
</dbReference>
<dbReference type="InterPro" id="IPR002560">
    <property type="entry name" value="Transposase_DDE"/>
</dbReference>
<dbReference type="AlphaFoldDB" id="A0A4R2KVH5"/>
<sequence>MDFYKDLATEYDIPELKKFKKTLDNWKLYILNYYDYPISNRTTEGNNHKIKNIKRRSYGYRNRDNWEIRVKHEFKCA</sequence>